<evidence type="ECO:0000256" key="6">
    <source>
        <dbReference type="ARBA" id="ARBA00035687"/>
    </source>
</evidence>
<evidence type="ECO:0000256" key="3">
    <source>
        <dbReference type="ARBA" id="ARBA00022884"/>
    </source>
</evidence>
<dbReference type="Gene3D" id="4.10.830.30">
    <property type="entry name" value="Ribosomal protein L31"/>
    <property type="match status" value="1"/>
</dbReference>
<evidence type="ECO:0000256" key="8">
    <source>
        <dbReference type="SAM" id="Coils"/>
    </source>
</evidence>
<protein>
    <recommendedName>
        <fullName evidence="6 7">Large ribosomal subunit protein bL31</fullName>
    </recommendedName>
</protein>
<dbReference type="GO" id="GO:0046872">
    <property type="term" value="F:metal ion binding"/>
    <property type="evidence" value="ECO:0007669"/>
    <property type="project" value="UniProtKB-KW"/>
</dbReference>
<dbReference type="GO" id="GO:0003735">
    <property type="term" value="F:structural constituent of ribosome"/>
    <property type="evidence" value="ECO:0007669"/>
    <property type="project" value="InterPro"/>
</dbReference>
<comment type="caution">
    <text evidence="9">The sequence shown here is derived from an EMBL/GenBank/DDBJ whole genome shotgun (WGS) entry which is preliminary data.</text>
</comment>
<dbReference type="GO" id="GO:1990904">
    <property type="term" value="C:ribonucleoprotein complex"/>
    <property type="evidence" value="ECO:0007669"/>
    <property type="project" value="UniProtKB-KW"/>
</dbReference>
<feature type="binding site" evidence="7">
    <location>
        <position position="17"/>
    </location>
    <ligand>
        <name>Zn(2+)</name>
        <dbReference type="ChEBI" id="CHEBI:29105"/>
    </ligand>
</feature>
<evidence type="ECO:0000256" key="7">
    <source>
        <dbReference type="HAMAP-Rule" id="MF_00501"/>
    </source>
</evidence>
<keyword evidence="8" id="KW-0175">Coiled coil</keyword>
<dbReference type="InterPro" id="IPR027491">
    <property type="entry name" value="Ribosomal_bL31_A"/>
</dbReference>
<dbReference type="InterPro" id="IPR042105">
    <property type="entry name" value="Ribosomal_bL31_sf"/>
</dbReference>
<name>A0A7C1JMI9_9CHLR</name>
<evidence type="ECO:0000256" key="1">
    <source>
        <dbReference type="ARBA" id="ARBA00009296"/>
    </source>
</evidence>
<evidence type="ECO:0000256" key="2">
    <source>
        <dbReference type="ARBA" id="ARBA00022730"/>
    </source>
</evidence>
<accession>A0A7C1JMI9</accession>
<dbReference type="PROSITE" id="PS01143">
    <property type="entry name" value="RIBOSOMAL_L31"/>
    <property type="match status" value="1"/>
</dbReference>
<keyword evidence="3 7" id="KW-0694">RNA-binding</keyword>
<keyword evidence="7" id="KW-0479">Metal-binding</keyword>
<keyword evidence="7" id="KW-0862">Zinc</keyword>
<comment type="similarity">
    <text evidence="1 7">Belongs to the bacterial ribosomal protein bL31 family. Type A subfamily.</text>
</comment>
<gene>
    <name evidence="7" type="primary">rpmE</name>
    <name evidence="9" type="ORF">ENQ20_15750</name>
</gene>
<feature type="binding site" evidence="7">
    <location>
        <position position="19"/>
    </location>
    <ligand>
        <name>Zn(2+)</name>
        <dbReference type="ChEBI" id="CHEBI:29105"/>
    </ligand>
</feature>
<evidence type="ECO:0000313" key="9">
    <source>
        <dbReference type="EMBL" id="HDX32922.1"/>
    </source>
</evidence>
<comment type="cofactor">
    <cofactor evidence="7">
        <name>Zn(2+)</name>
        <dbReference type="ChEBI" id="CHEBI:29105"/>
    </cofactor>
    <text evidence="7">Binds 1 zinc ion per subunit.</text>
</comment>
<dbReference type="GO" id="GO:0006412">
    <property type="term" value="P:translation"/>
    <property type="evidence" value="ECO:0007669"/>
    <property type="project" value="UniProtKB-UniRule"/>
</dbReference>
<dbReference type="PRINTS" id="PR01249">
    <property type="entry name" value="RIBOSOMALL31"/>
</dbReference>
<keyword evidence="2 7" id="KW-0699">rRNA-binding</keyword>
<feature type="coiled-coil region" evidence="8">
    <location>
        <begin position="66"/>
        <end position="93"/>
    </location>
</feature>
<keyword evidence="4 7" id="KW-0689">Ribosomal protein</keyword>
<evidence type="ECO:0000256" key="5">
    <source>
        <dbReference type="ARBA" id="ARBA00023274"/>
    </source>
</evidence>
<sequence>MKAGIHPQYYPNARVICSCGATWITGSTVPELRTDVCSTCHPFYTGEQRIVDTAGQVERFMKRLERRQSESARRELELQVRREAEEAARKARARGDDPEAAAAEVYAKYGLAAKS</sequence>
<organism evidence="9">
    <name type="scientific">Caldilinea aerophila</name>
    <dbReference type="NCBI Taxonomy" id="133453"/>
    <lineage>
        <taxon>Bacteria</taxon>
        <taxon>Bacillati</taxon>
        <taxon>Chloroflexota</taxon>
        <taxon>Caldilineae</taxon>
        <taxon>Caldilineales</taxon>
        <taxon>Caldilineaceae</taxon>
        <taxon>Caldilinea</taxon>
    </lineage>
</organism>
<dbReference type="InterPro" id="IPR034704">
    <property type="entry name" value="Ribosomal_bL28/bL31-like_sf"/>
</dbReference>
<keyword evidence="5 7" id="KW-0687">Ribonucleoprotein</keyword>
<dbReference type="EMBL" id="DSMG01000165">
    <property type="protein sequence ID" value="HDX32922.1"/>
    <property type="molecule type" value="Genomic_DNA"/>
</dbReference>
<dbReference type="NCBIfam" id="NF001809">
    <property type="entry name" value="PRK00528.1"/>
    <property type="match status" value="1"/>
</dbReference>
<comment type="function">
    <text evidence="7">Binds the 23S rRNA.</text>
</comment>
<dbReference type="NCBIfam" id="NF000612">
    <property type="entry name" value="PRK00019.1"/>
    <property type="match status" value="1"/>
</dbReference>
<feature type="binding site" evidence="7">
    <location>
        <position position="40"/>
    </location>
    <ligand>
        <name>Zn(2+)</name>
        <dbReference type="ChEBI" id="CHEBI:29105"/>
    </ligand>
</feature>
<dbReference type="GO" id="GO:0019843">
    <property type="term" value="F:rRNA binding"/>
    <property type="evidence" value="ECO:0007669"/>
    <property type="project" value="UniProtKB-KW"/>
</dbReference>
<reference evidence="9" key="1">
    <citation type="journal article" date="2020" name="mSystems">
        <title>Genome- and Community-Level Interaction Insights into Carbon Utilization and Element Cycling Functions of Hydrothermarchaeota in Hydrothermal Sediment.</title>
        <authorList>
            <person name="Zhou Z."/>
            <person name="Liu Y."/>
            <person name="Xu W."/>
            <person name="Pan J."/>
            <person name="Luo Z.H."/>
            <person name="Li M."/>
        </authorList>
    </citation>
    <scope>NUCLEOTIDE SEQUENCE [LARGE SCALE GENOMIC DNA]</scope>
    <source>
        <strain evidence="9">SpSt-289</strain>
    </source>
</reference>
<dbReference type="PANTHER" id="PTHR33280:SF1">
    <property type="entry name" value="LARGE RIBOSOMAL SUBUNIT PROTEIN BL31C"/>
    <property type="match status" value="1"/>
</dbReference>
<dbReference type="Pfam" id="PF01197">
    <property type="entry name" value="Ribosomal_L31"/>
    <property type="match status" value="1"/>
</dbReference>
<dbReference type="NCBIfam" id="TIGR00105">
    <property type="entry name" value="L31"/>
    <property type="match status" value="1"/>
</dbReference>
<dbReference type="OMA" id="YVECTVR"/>
<dbReference type="HAMAP" id="MF_00501">
    <property type="entry name" value="Ribosomal_bL31_1"/>
    <property type="match status" value="1"/>
</dbReference>
<dbReference type="InterPro" id="IPR002150">
    <property type="entry name" value="Ribosomal_bL31"/>
</dbReference>
<proteinExistence type="inferred from homology"/>
<dbReference type="PANTHER" id="PTHR33280">
    <property type="entry name" value="50S RIBOSOMAL PROTEIN L31, CHLOROPLASTIC"/>
    <property type="match status" value="1"/>
</dbReference>
<dbReference type="GO" id="GO:0005840">
    <property type="term" value="C:ribosome"/>
    <property type="evidence" value="ECO:0007669"/>
    <property type="project" value="UniProtKB-KW"/>
</dbReference>
<evidence type="ECO:0000256" key="4">
    <source>
        <dbReference type="ARBA" id="ARBA00022980"/>
    </source>
</evidence>
<comment type="subunit">
    <text evidence="7">Part of the 50S ribosomal subunit.</text>
</comment>
<feature type="binding site" evidence="7">
    <location>
        <position position="37"/>
    </location>
    <ligand>
        <name>Zn(2+)</name>
        <dbReference type="ChEBI" id="CHEBI:29105"/>
    </ligand>
</feature>
<dbReference type="SUPFAM" id="SSF143800">
    <property type="entry name" value="L28p-like"/>
    <property type="match status" value="1"/>
</dbReference>
<dbReference type="AlphaFoldDB" id="A0A7C1JMI9"/>